<proteinExistence type="predicted"/>
<feature type="domain" description="DUF569" evidence="1">
    <location>
        <begin position="1"/>
        <end position="126"/>
    </location>
</feature>
<dbReference type="Pfam" id="PF04601">
    <property type="entry name" value="DUF569"/>
    <property type="match status" value="1"/>
</dbReference>
<dbReference type="OMA" id="NRIGPHR"/>
<dbReference type="OrthoDB" id="617902at2759"/>
<dbReference type="EnsemblPlants" id="TraesCS7D02G118800.1">
    <property type="protein sequence ID" value="TraesCS7D02G118800.1"/>
    <property type="gene ID" value="TraesCS7D02G118800"/>
</dbReference>
<dbReference type="InterPro" id="IPR054726">
    <property type="entry name" value="Ubiq_DUF569-assoc"/>
</dbReference>
<dbReference type="Proteomes" id="UP000019116">
    <property type="component" value="Chromosome 7D"/>
</dbReference>
<evidence type="ECO:0000313" key="4">
    <source>
        <dbReference type="Proteomes" id="UP000019116"/>
    </source>
</evidence>
<evidence type="ECO:0000313" key="3">
    <source>
        <dbReference type="EnsemblPlants" id="TraesCS7D02G118800.1"/>
    </source>
</evidence>
<keyword evidence="4" id="KW-1185">Reference proteome</keyword>
<dbReference type="RefSeq" id="XP_044442314.1">
    <property type="nucleotide sequence ID" value="XM_044586379.1"/>
</dbReference>
<dbReference type="CDD" id="cd23340">
    <property type="entry name" value="beta-trefoil_FSCN_ACP-like"/>
    <property type="match status" value="1"/>
</dbReference>
<evidence type="ECO:0000259" key="1">
    <source>
        <dbReference type="Pfam" id="PF04601"/>
    </source>
</evidence>
<dbReference type="PANTHER" id="PTHR31205:SF72">
    <property type="entry name" value="DUF569 DOMAIN-CONTAINING PROTEIN"/>
    <property type="match status" value="1"/>
</dbReference>
<accession>A0A3B6TE25</accession>
<dbReference type="InterPro" id="IPR007679">
    <property type="entry name" value="DUF569"/>
</dbReference>
<dbReference type="AlphaFoldDB" id="A0A3B6TE25"/>
<protein>
    <submittedName>
        <fullName evidence="3">Uncharacterized protein</fullName>
    </submittedName>
</protein>
<gene>
    <name evidence="3" type="primary">LOC123168495</name>
</gene>
<dbReference type="Gramene" id="TraesCS7D03G0266100.1">
    <property type="protein sequence ID" value="TraesCS7D03G0266100.1.CDS"/>
    <property type="gene ID" value="TraesCS7D03G0266100"/>
</dbReference>
<dbReference type="Pfam" id="PF22932">
    <property type="entry name" value="Ubiq_DUF_assoc"/>
    <property type="match status" value="1"/>
</dbReference>
<dbReference type="Gramene" id="TraesCS7D02G118800.1">
    <property type="protein sequence ID" value="TraesCS7D02G118800.1"/>
    <property type="gene ID" value="TraesCS7D02G118800"/>
</dbReference>
<organism evidence="3">
    <name type="scientific">Triticum aestivum</name>
    <name type="common">Wheat</name>
    <dbReference type="NCBI Taxonomy" id="4565"/>
    <lineage>
        <taxon>Eukaryota</taxon>
        <taxon>Viridiplantae</taxon>
        <taxon>Streptophyta</taxon>
        <taxon>Embryophyta</taxon>
        <taxon>Tracheophyta</taxon>
        <taxon>Spermatophyta</taxon>
        <taxon>Magnoliopsida</taxon>
        <taxon>Liliopsida</taxon>
        <taxon>Poales</taxon>
        <taxon>Poaceae</taxon>
        <taxon>BOP clade</taxon>
        <taxon>Pooideae</taxon>
        <taxon>Triticodae</taxon>
        <taxon>Triticeae</taxon>
        <taxon>Triticinae</taxon>
        <taxon>Triticum</taxon>
    </lineage>
</organism>
<sequence length="295" mass="33621">MDKFHDRQYVWLRSRVHGTYLHANIDGKSVSLHRRRAALRAAWAVHIDQGDAPEPYLLLYNAANGRYLAATATRAPPGHIGFRAEQRDYDQPQLQAVMWLAAETGFRDDVLLRNAGGRYLRANGKYTGKYLRLKNVTVDGINNVSTMMYWTVEPIPLRDPNSPLGLAPPTLGRRPRELPDMLGRERGVRRLIRFVRASAEGGFAEDGWSEFHFTGRSVYQLRNELYNRIGPHRHPHPDILPFDIAMCVRAGRYGRLIPLVVNLPHGRNGETLQIVLCLSRTPAYGRLRYPDVHAE</sequence>
<dbReference type="PANTHER" id="PTHR31205">
    <property type="entry name" value="ACTIN CROSS-LINKING PROTEIN (DUF569)"/>
    <property type="match status" value="1"/>
</dbReference>
<dbReference type="STRING" id="4565.A0A3B6TE25"/>
<feature type="domain" description="DUF569" evidence="2">
    <location>
        <begin position="189"/>
        <end position="276"/>
    </location>
</feature>
<name>A0A3B6TE25_WHEAT</name>
<reference evidence="3" key="1">
    <citation type="submission" date="2018-08" db="EMBL/GenBank/DDBJ databases">
        <authorList>
            <person name="Rossello M."/>
        </authorList>
    </citation>
    <scope>NUCLEOTIDE SEQUENCE [LARGE SCALE GENOMIC DNA]</scope>
    <source>
        <strain evidence="3">cv. Chinese Spring</strain>
    </source>
</reference>
<dbReference type="SUPFAM" id="SSF50405">
    <property type="entry name" value="Actin-crosslinking proteins"/>
    <property type="match status" value="1"/>
</dbReference>
<evidence type="ECO:0000259" key="2">
    <source>
        <dbReference type="Pfam" id="PF22932"/>
    </source>
</evidence>
<dbReference type="GeneID" id="123168495"/>
<reference evidence="3" key="2">
    <citation type="submission" date="2018-10" db="UniProtKB">
        <authorList>
            <consortium name="EnsemblPlants"/>
        </authorList>
    </citation>
    <scope>IDENTIFICATION</scope>
</reference>
<dbReference type="InterPro" id="IPR008999">
    <property type="entry name" value="Actin-crosslinking"/>
</dbReference>